<dbReference type="InterPro" id="IPR025110">
    <property type="entry name" value="AMP-bd_C"/>
</dbReference>
<evidence type="ECO:0000259" key="7">
    <source>
        <dbReference type="Pfam" id="PF13193"/>
    </source>
</evidence>
<reference evidence="8 9" key="1">
    <citation type="submission" date="2022-11" db="EMBL/GenBank/DDBJ databases">
        <title>Mucor velutinosus strain NIH1002 WGS.</title>
        <authorList>
            <person name="Subramanian P."/>
            <person name="Mullikin J.C."/>
            <person name="Segre J.A."/>
            <person name="Zelazny A.M."/>
        </authorList>
    </citation>
    <scope>NUCLEOTIDE SEQUENCE [LARGE SCALE GENOMIC DNA]</scope>
    <source>
        <strain evidence="8 9">NIH1002</strain>
    </source>
</reference>
<evidence type="ECO:0000256" key="4">
    <source>
        <dbReference type="ARBA" id="ARBA00023098"/>
    </source>
</evidence>
<dbReference type="Proteomes" id="UP001304243">
    <property type="component" value="Unassembled WGS sequence"/>
</dbReference>
<dbReference type="GO" id="GO:0006631">
    <property type="term" value="P:fatty acid metabolic process"/>
    <property type="evidence" value="ECO:0007669"/>
    <property type="project" value="UniProtKB-KW"/>
</dbReference>
<evidence type="ECO:0000256" key="1">
    <source>
        <dbReference type="ARBA" id="ARBA00006432"/>
    </source>
</evidence>
<keyword evidence="3" id="KW-0276">Fatty acid metabolism</keyword>
<name>A0AAN7D4W5_9FUNG</name>
<gene>
    <name evidence="8" type="ORF">ATC70_006350</name>
</gene>
<dbReference type="InterPro" id="IPR045851">
    <property type="entry name" value="AMP-bd_C_sf"/>
</dbReference>
<dbReference type="GeneID" id="89950036"/>
<keyword evidence="5" id="KW-0812">Transmembrane</keyword>
<dbReference type="InterPro" id="IPR000873">
    <property type="entry name" value="AMP-dep_synth/lig_dom"/>
</dbReference>
<evidence type="ECO:0000256" key="5">
    <source>
        <dbReference type="SAM" id="Phobius"/>
    </source>
</evidence>
<keyword evidence="5" id="KW-1133">Transmembrane helix</keyword>
<proteinExistence type="inferred from homology"/>
<dbReference type="Gene3D" id="3.40.50.12780">
    <property type="entry name" value="N-terminal domain of ligase-like"/>
    <property type="match status" value="1"/>
</dbReference>
<dbReference type="GO" id="GO:0016874">
    <property type="term" value="F:ligase activity"/>
    <property type="evidence" value="ECO:0007669"/>
    <property type="project" value="UniProtKB-KW"/>
</dbReference>
<dbReference type="InterPro" id="IPR020845">
    <property type="entry name" value="AMP-binding_CS"/>
</dbReference>
<dbReference type="RefSeq" id="XP_064676844.1">
    <property type="nucleotide sequence ID" value="XM_064825626.1"/>
</dbReference>
<keyword evidence="9" id="KW-1185">Reference proteome</keyword>
<dbReference type="PANTHER" id="PTHR43859:SF4">
    <property type="entry name" value="BUTANOATE--COA LIGASE AAE1-RELATED"/>
    <property type="match status" value="1"/>
</dbReference>
<keyword evidence="5" id="KW-0472">Membrane</keyword>
<dbReference type="Pfam" id="PF00501">
    <property type="entry name" value="AMP-binding"/>
    <property type="match status" value="1"/>
</dbReference>
<feature type="domain" description="AMP-dependent synthetase/ligase" evidence="6">
    <location>
        <begin position="52"/>
        <end position="425"/>
    </location>
</feature>
<dbReference type="EMBL" id="JASEJX010000034">
    <property type="protein sequence ID" value="KAK4510178.1"/>
    <property type="molecule type" value="Genomic_DNA"/>
</dbReference>
<comment type="similarity">
    <text evidence="1">Belongs to the ATP-dependent AMP-binding enzyme family.</text>
</comment>
<feature type="domain" description="AMP-binding enzyme C-terminal" evidence="7">
    <location>
        <begin position="475"/>
        <end position="549"/>
    </location>
</feature>
<comment type="caution">
    <text evidence="8">The sequence shown here is derived from an EMBL/GenBank/DDBJ whole genome shotgun (WGS) entry which is preliminary data.</text>
</comment>
<accession>A0AAN7D4W5</accession>
<protein>
    <submittedName>
        <fullName evidence="8">Uncharacterized protein</fullName>
    </submittedName>
</protein>
<dbReference type="InterPro" id="IPR042099">
    <property type="entry name" value="ANL_N_sf"/>
</dbReference>
<feature type="transmembrane region" description="Helical" evidence="5">
    <location>
        <begin position="670"/>
        <end position="695"/>
    </location>
</feature>
<evidence type="ECO:0000256" key="3">
    <source>
        <dbReference type="ARBA" id="ARBA00022832"/>
    </source>
</evidence>
<keyword evidence="2" id="KW-0436">Ligase</keyword>
<evidence type="ECO:0000313" key="8">
    <source>
        <dbReference type="EMBL" id="KAK4510178.1"/>
    </source>
</evidence>
<dbReference type="PROSITE" id="PS00455">
    <property type="entry name" value="AMP_BINDING"/>
    <property type="match status" value="1"/>
</dbReference>
<dbReference type="AlphaFoldDB" id="A0AAN7D4W5"/>
<evidence type="ECO:0000313" key="9">
    <source>
        <dbReference type="Proteomes" id="UP001304243"/>
    </source>
</evidence>
<dbReference type="Gene3D" id="3.30.300.30">
    <property type="match status" value="1"/>
</dbReference>
<evidence type="ECO:0000256" key="2">
    <source>
        <dbReference type="ARBA" id="ARBA00022598"/>
    </source>
</evidence>
<organism evidence="8 9">
    <name type="scientific">Mucor velutinosus</name>
    <dbReference type="NCBI Taxonomy" id="708070"/>
    <lineage>
        <taxon>Eukaryota</taxon>
        <taxon>Fungi</taxon>
        <taxon>Fungi incertae sedis</taxon>
        <taxon>Mucoromycota</taxon>
        <taxon>Mucoromycotina</taxon>
        <taxon>Mucoromycetes</taxon>
        <taxon>Mucorales</taxon>
        <taxon>Mucorineae</taxon>
        <taxon>Mucoraceae</taxon>
        <taxon>Mucor</taxon>
    </lineage>
</organism>
<evidence type="ECO:0000259" key="6">
    <source>
        <dbReference type="Pfam" id="PF00501"/>
    </source>
</evidence>
<sequence>MSTANTAKKRLETIKHHLNPDEHPHFESLRIQRKQNQVPYVSKLDPLSFLLRSAMVYTHKTAIIHGQKNFTYLQLSERVKTLANVLIDTYQVQPGDRVGILCQNIPAFVEAQYAIPAIGAISVPMNTRLAAKEIEYITDHSGLTVLIVQTELMGRLTERTKQASHLTLIEVSDSENVDQDPYEIMLAKCKSPRLGWNDFPTVADENEVISVNYTSGSTGRPKGVMVTYRGAYMMALGMAIHGQLSSSSVYLWTLPMFHCNGWGFPWAIVAVGGTQIMLNKLDYALIWKLLKEHGVTHYNGAPTVQNEICNHEDAVRLGHSVNAYSGGSALSSTLVRRMKALNLKPTQVYGLTETYGPAVLTYDHFTLSQYDEEEQAKLLARPGFNIVTSDELRVLNVQTAKDVKPDGKDIGEICFTGNLVMKGYYKNPEETKKAFRHGVYWTGDLAVRHPDGSIEIVDRSKDVIVSGGENISSIEVESVIVQLDEISECAIVAGPDDKWGERPVAFVVLKKNRTLTESAVIDHCRNSLAGYKCPTKIVFTKEIPKTRQGPEIRFTGGIMGKLQKEDQLGGHDLLASLQITTNNEHVHGIIQCTVFYIICITAKHHHKDCDDDDHEEWDDDWKDDHDWDNDNDWDNNDWDHDNHPSSIWSSGWPVYTATGVPTASPNQPQYGSLASVTGVGVPITLAAIMFTMVIVA</sequence>
<dbReference type="FunFam" id="3.30.300.30:FF:000008">
    <property type="entry name" value="2,3-dihydroxybenzoate-AMP ligase"/>
    <property type="match status" value="1"/>
</dbReference>
<dbReference type="PANTHER" id="PTHR43859">
    <property type="entry name" value="ACYL-ACTIVATING ENZYME"/>
    <property type="match status" value="1"/>
</dbReference>
<dbReference type="Pfam" id="PF13193">
    <property type="entry name" value="AMP-binding_C"/>
    <property type="match status" value="1"/>
</dbReference>
<keyword evidence="4" id="KW-0443">Lipid metabolism</keyword>
<dbReference type="SUPFAM" id="SSF56801">
    <property type="entry name" value="Acetyl-CoA synthetase-like"/>
    <property type="match status" value="1"/>
</dbReference>